<dbReference type="SUPFAM" id="SSF55785">
    <property type="entry name" value="PYP-like sensor domain (PAS domain)"/>
    <property type="match status" value="2"/>
</dbReference>
<keyword evidence="3" id="KW-0129">CBS domain</keyword>
<evidence type="ECO:0000259" key="5">
    <source>
        <dbReference type="PROSITE" id="PS50112"/>
    </source>
</evidence>
<dbReference type="NCBIfam" id="TIGR00229">
    <property type="entry name" value="sensory_box"/>
    <property type="match status" value="2"/>
</dbReference>
<evidence type="ECO:0000259" key="4">
    <source>
        <dbReference type="PROSITE" id="PS50045"/>
    </source>
</evidence>
<dbReference type="InterPro" id="IPR002078">
    <property type="entry name" value="Sigma_54_int"/>
</dbReference>
<evidence type="ECO:0000256" key="1">
    <source>
        <dbReference type="ARBA" id="ARBA00022741"/>
    </source>
</evidence>
<dbReference type="GO" id="GO:0005524">
    <property type="term" value="F:ATP binding"/>
    <property type="evidence" value="ECO:0007669"/>
    <property type="project" value="UniProtKB-KW"/>
</dbReference>
<dbReference type="Pfam" id="PF13426">
    <property type="entry name" value="PAS_9"/>
    <property type="match status" value="1"/>
</dbReference>
<dbReference type="Pfam" id="PF00158">
    <property type="entry name" value="Sigma54_activat"/>
    <property type="match status" value="1"/>
</dbReference>
<reference evidence="8 9" key="1">
    <citation type="journal article" date="2018" name="Nat. Biotechnol.">
        <title>A standardized bacterial taxonomy based on genome phylogeny substantially revises the tree of life.</title>
        <authorList>
            <person name="Parks D.H."/>
            <person name="Chuvochina M."/>
            <person name="Waite D.W."/>
            <person name="Rinke C."/>
            <person name="Skarshewski A."/>
            <person name="Chaumeil P.A."/>
            <person name="Hugenholtz P."/>
        </authorList>
    </citation>
    <scope>NUCLEOTIDE SEQUENCE [LARGE SCALE GENOMIC DNA]</scope>
    <source>
        <strain evidence="8">UBA10948</strain>
    </source>
</reference>
<evidence type="ECO:0000313" key="8">
    <source>
        <dbReference type="EMBL" id="HBK53659.1"/>
    </source>
</evidence>
<dbReference type="Gene3D" id="3.30.450.20">
    <property type="entry name" value="PAS domain"/>
    <property type="match status" value="2"/>
</dbReference>
<dbReference type="PROSITE" id="PS50045">
    <property type="entry name" value="SIGMA54_INTERACT_4"/>
    <property type="match status" value="1"/>
</dbReference>
<feature type="domain" description="PAS" evidence="5">
    <location>
        <begin position="240"/>
        <end position="285"/>
    </location>
</feature>
<dbReference type="PROSITE" id="PS00675">
    <property type="entry name" value="SIGMA54_INTERACT_1"/>
    <property type="match status" value="1"/>
</dbReference>
<dbReference type="AlphaFoldDB" id="A0A354YWS6"/>
<dbReference type="InterPro" id="IPR027417">
    <property type="entry name" value="P-loop_NTPase"/>
</dbReference>
<comment type="caution">
    <text evidence="8">The sequence shown here is derived from an EMBL/GenBank/DDBJ whole genome shotgun (WGS) entry which is preliminary data.</text>
</comment>
<dbReference type="PROSITE" id="PS51371">
    <property type="entry name" value="CBS"/>
    <property type="match status" value="1"/>
</dbReference>
<feature type="non-terminal residue" evidence="8">
    <location>
        <position position="507"/>
    </location>
</feature>
<dbReference type="InterPro" id="IPR000644">
    <property type="entry name" value="CBS_dom"/>
</dbReference>
<proteinExistence type="predicted"/>
<dbReference type="InterPro" id="IPR046342">
    <property type="entry name" value="CBS_dom_sf"/>
</dbReference>
<dbReference type="EMBL" id="DNZF01000153">
    <property type="protein sequence ID" value="HBK53659.1"/>
    <property type="molecule type" value="Genomic_DNA"/>
</dbReference>
<dbReference type="FunFam" id="3.40.50.300:FF:000006">
    <property type="entry name" value="DNA-binding transcriptional regulator NtrC"/>
    <property type="match status" value="1"/>
</dbReference>
<dbReference type="PROSITE" id="PS50113">
    <property type="entry name" value="PAC"/>
    <property type="match status" value="1"/>
</dbReference>
<dbReference type="InterPro" id="IPR013767">
    <property type="entry name" value="PAS_fold"/>
</dbReference>
<dbReference type="PROSITE" id="PS50112">
    <property type="entry name" value="PAS"/>
    <property type="match status" value="1"/>
</dbReference>
<gene>
    <name evidence="8" type="ORF">DDZ44_06975</name>
</gene>
<evidence type="ECO:0000259" key="7">
    <source>
        <dbReference type="PROSITE" id="PS51371"/>
    </source>
</evidence>
<dbReference type="SMART" id="SM00116">
    <property type="entry name" value="CBS"/>
    <property type="match status" value="2"/>
</dbReference>
<dbReference type="InterPro" id="IPR025662">
    <property type="entry name" value="Sigma_54_int_dom_ATP-bd_1"/>
</dbReference>
<evidence type="ECO:0000313" key="9">
    <source>
        <dbReference type="Proteomes" id="UP000263273"/>
    </source>
</evidence>
<dbReference type="GO" id="GO:0006355">
    <property type="term" value="P:regulation of DNA-templated transcription"/>
    <property type="evidence" value="ECO:0007669"/>
    <property type="project" value="InterPro"/>
</dbReference>
<dbReference type="PANTHER" id="PTHR32071">
    <property type="entry name" value="TRANSCRIPTIONAL REGULATORY PROTEIN"/>
    <property type="match status" value="1"/>
</dbReference>
<accession>A0A354YWS6</accession>
<keyword evidence="2" id="KW-0067">ATP-binding</keyword>
<dbReference type="InterPro" id="IPR000700">
    <property type="entry name" value="PAS-assoc_C"/>
</dbReference>
<feature type="domain" description="PAC" evidence="6">
    <location>
        <begin position="307"/>
        <end position="359"/>
    </location>
</feature>
<dbReference type="PROSITE" id="PS00676">
    <property type="entry name" value="SIGMA54_INTERACT_2"/>
    <property type="match status" value="1"/>
</dbReference>
<dbReference type="InterPro" id="IPR000014">
    <property type="entry name" value="PAS"/>
</dbReference>
<dbReference type="Proteomes" id="UP000263273">
    <property type="component" value="Unassembled WGS sequence"/>
</dbReference>
<dbReference type="CDD" id="cd00009">
    <property type="entry name" value="AAA"/>
    <property type="match status" value="1"/>
</dbReference>
<name>A0A354YWS6_9FIRM</name>
<dbReference type="InterPro" id="IPR025943">
    <property type="entry name" value="Sigma_54_int_dom_ATP-bd_2"/>
</dbReference>
<sequence length="507" mass="56893">MNLGEIMSPNPVLLRPEQSIRETVTLFLERNIDGAPVVDENNQIIGLFTKTHVYRAIKESMDMLQPIENIMKRDIIIGHPDEEIEDVLYPGLGRLPIADETGIVGMITRTDLARVFLESYRNISSELDAIINSTHNMIVSVDKQSRIRVFNRAAEKLLKQKAENVKGKLIDDVYPTSRLTNIIKSGQVETLQKIMLNNHYFISNRSPIIKDGEIIGAVGVLQDISELEELSRELKYVKELNEELDAIIESSYDGLYITDGNGMTLRLNQAFEMITGVNGREFLGRYVDDIAQEGIVSESVSSLALARKETVTIIQETRSGKTTLATGSPVFDKNGNIFRVVCNVRDITELNMLKQKLEKVQGLSQHYESQLKTLRIYSGTDKIISKSSEMRKLLETVVRLAEVDSTILINGESGTGKELIAETIHNYSTRAQKPFVKVNCGAIPENLLESELFGYDYGAFTGAKKEGKAGYFELAHEGTLFLDEIGDLPFNLQVKMLRVLQSKEINR</sequence>
<dbReference type="Pfam" id="PF00571">
    <property type="entry name" value="CBS"/>
    <property type="match status" value="2"/>
</dbReference>
<dbReference type="PANTHER" id="PTHR32071:SF57">
    <property type="entry name" value="C4-DICARBOXYLATE TRANSPORT TRANSCRIPTIONAL REGULATORY PROTEIN DCTD"/>
    <property type="match status" value="1"/>
</dbReference>
<dbReference type="STRING" id="378794.GCA_001570625_00639"/>
<dbReference type="InterPro" id="IPR035965">
    <property type="entry name" value="PAS-like_dom_sf"/>
</dbReference>
<dbReference type="CDD" id="cd02205">
    <property type="entry name" value="CBS_pair_SF"/>
    <property type="match status" value="1"/>
</dbReference>
<protein>
    <submittedName>
        <fullName evidence="8">AAA family ATPase</fullName>
    </submittedName>
</protein>
<organism evidence="8 9">
    <name type="scientific">Syntrophomonas wolfei</name>
    <dbReference type="NCBI Taxonomy" id="863"/>
    <lineage>
        <taxon>Bacteria</taxon>
        <taxon>Bacillati</taxon>
        <taxon>Bacillota</taxon>
        <taxon>Clostridia</taxon>
        <taxon>Eubacteriales</taxon>
        <taxon>Syntrophomonadaceae</taxon>
        <taxon>Syntrophomonas</taxon>
    </lineage>
</organism>
<dbReference type="Gene3D" id="3.40.50.300">
    <property type="entry name" value="P-loop containing nucleotide triphosphate hydrolases"/>
    <property type="match status" value="1"/>
</dbReference>
<feature type="domain" description="CBS" evidence="7">
    <location>
        <begin position="7"/>
        <end position="63"/>
    </location>
</feature>
<dbReference type="SUPFAM" id="SSF54631">
    <property type="entry name" value="CBS-domain pair"/>
    <property type="match status" value="1"/>
</dbReference>
<evidence type="ECO:0000259" key="6">
    <source>
        <dbReference type="PROSITE" id="PS50113"/>
    </source>
</evidence>
<feature type="domain" description="Sigma-54 factor interaction" evidence="4">
    <location>
        <begin position="383"/>
        <end position="507"/>
    </location>
</feature>
<keyword evidence="1" id="KW-0547">Nucleotide-binding</keyword>
<dbReference type="SMART" id="SM00091">
    <property type="entry name" value="PAS"/>
    <property type="match status" value="2"/>
</dbReference>
<dbReference type="SUPFAM" id="SSF52540">
    <property type="entry name" value="P-loop containing nucleoside triphosphate hydrolases"/>
    <property type="match status" value="1"/>
</dbReference>
<dbReference type="Gene3D" id="3.10.580.10">
    <property type="entry name" value="CBS-domain"/>
    <property type="match status" value="1"/>
</dbReference>
<dbReference type="Pfam" id="PF00989">
    <property type="entry name" value="PAS"/>
    <property type="match status" value="1"/>
</dbReference>
<evidence type="ECO:0000256" key="3">
    <source>
        <dbReference type="PROSITE-ProRule" id="PRU00703"/>
    </source>
</evidence>
<evidence type="ECO:0000256" key="2">
    <source>
        <dbReference type="ARBA" id="ARBA00022840"/>
    </source>
</evidence>
<dbReference type="CDD" id="cd00130">
    <property type="entry name" value="PAS"/>
    <property type="match status" value="2"/>
</dbReference>